<keyword evidence="6" id="KW-1185">Reference proteome</keyword>
<dbReference type="Pfam" id="PF00089">
    <property type="entry name" value="Trypsin"/>
    <property type="match status" value="1"/>
</dbReference>
<dbReference type="GO" id="GO:0004252">
    <property type="term" value="F:serine-type endopeptidase activity"/>
    <property type="evidence" value="ECO:0007669"/>
    <property type="project" value="InterPro"/>
</dbReference>
<name>A0A8J2NHL7_9HEXA</name>
<dbReference type="FunFam" id="2.40.10.10:FF:000002">
    <property type="entry name" value="Transmembrane protease serine"/>
    <property type="match status" value="1"/>
</dbReference>
<evidence type="ECO:0000259" key="4">
    <source>
        <dbReference type="PROSITE" id="PS50240"/>
    </source>
</evidence>
<evidence type="ECO:0000256" key="3">
    <source>
        <dbReference type="SAM" id="SignalP"/>
    </source>
</evidence>
<accession>A0A8J2NHL7</accession>
<dbReference type="OrthoDB" id="10059102at2759"/>
<evidence type="ECO:0000313" key="5">
    <source>
        <dbReference type="EMBL" id="CAG7674172.1"/>
    </source>
</evidence>
<feature type="chain" id="PRO_5035251823" description="Peptidase S1 domain-containing protein" evidence="3">
    <location>
        <begin position="17"/>
        <end position="284"/>
    </location>
</feature>
<dbReference type="Proteomes" id="UP000708208">
    <property type="component" value="Unassembled WGS sequence"/>
</dbReference>
<evidence type="ECO:0000256" key="2">
    <source>
        <dbReference type="ARBA" id="ARBA00024195"/>
    </source>
</evidence>
<dbReference type="AlphaFoldDB" id="A0A8J2NHL7"/>
<proteinExistence type="inferred from homology"/>
<dbReference type="SMART" id="SM00020">
    <property type="entry name" value="Tryp_SPc"/>
    <property type="match status" value="1"/>
</dbReference>
<feature type="signal peptide" evidence="3">
    <location>
        <begin position="1"/>
        <end position="16"/>
    </location>
</feature>
<protein>
    <recommendedName>
        <fullName evidence="4">Peptidase S1 domain-containing protein</fullName>
    </recommendedName>
</protein>
<dbReference type="GO" id="GO:0006508">
    <property type="term" value="P:proteolysis"/>
    <property type="evidence" value="ECO:0007669"/>
    <property type="project" value="InterPro"/>
</dbReference>
<dbReference type="InterPro" id="IPR001254">
    <property type="entry name" value="Trypsin_dom"/>
</dbReference>
<evidence type="ECO:0000313" key="6">
    <source>
        <dbReference type="Proteomes" id="UP000708208"/>
    </source>
</evidence>
<dbReference type="FunFam" id="2.40.10.10:FF:000068">
    <property type="entry name" value="transmembrane protease serine 2"/>
    <property type="match status" value="1"/>
</dbReference>
<evidence type="ECO:0000256" key="1">
    <source>
        <dbReference type="ARBA" id="ARBA00023157"/>
    </source>
</evidence>
<dbReference type="PANTHER" id="PTHR24252">
    <property type="entry name" value="ACROSIN-RELATED"/>
    <property type="match status" value="1"/>
</dbReference>
<sequence>MSLLVVTAFIVDLLIQSPVPIPVPIKAVQPQIPEIPMVTTSRPRPAVKPFVVGGVQVDQHQFPFMVSLQFRGEHFCGAAIIGPNHIATAAHCLVDYPLEEVAIVAGKHDLSLDESTTQIRPIDGISDHEKFNPYYKTAYDLSILTTNEPFIFNHAVQAITLFGTFDEEGEATTIGWGKLDENDDDSALPNILNSVNVKVFSSQTCDFMYGNCVDCPTYLPEAMLCAGNKDLSGGKDACQYDSGGPLVIKRDGVNYLAGVVSWGVGCGRAEYPGVYARISTLLGR</sequence>
<organism evidence="5 6">
    <name type="scientific">Allacma fusca</name>
    <dbReference type="NCBI Taxonomy" id="39272"/>
    <lineage>
        <taxon>Eukaryota</taxon>
        <taxon>Metazoa</taxon>
        <taxon>Ecdysozoa</taxon>
        <taxon>Arthropoda</taxon>
        <taxon>Hexapoda</taxon>
        <taxon>Collembola</taxon>
        <taxon>Symphypleona</taxon>
        <taxon>Sminthuridae</taxon>
        <taxon>Allacma</taxon>
    </lineage>
</organism>
<keyword evidence="1" id="KW-1015">Disulfide bond</keyword>
<feature type="domain" description="Peptidase S1" evidence="4">
    <location>
        <begin position="51"/>
        <end position="284"/>
    </location>
</feature>
<dbReference type="CDD" id="cd00190">
    <property type="entry name" value="Tryp_SPc"/>
    <property type="match status" value="1"/>
</dbReference>
<gene>
    <name evidence="5" type="ORF">AFUS01_LOCUS2303</name>
</gene>
<keyword evidence="3" id="KW-0732">Signal</keyword>
<reference evidence="5" key="1">
    <citation type="submission" date="2021-06" db="EMBL/GenBank/DDBJ databases">
        <authorList>
            <person name="Hodson N. C."/>
            <person name="Mongue J. A."/>
            <person name="Jaron S. K."/>
        </authorList>
    </citation>
    <scope>NUCLEOTIDE SEQUENCE</scope>
</reference>
<comment type="similarity">
    <text evidence="2">Belongs to the peptidase S1 family. CLIP subfamily.</text>
</comment>
<comment type="caution">
    <text evidence="5">The sequence shown here is derived from an EMBL/GenBank/DDBJ whole genome shotgun (WGS) entry which is preliminary data.</text>
</comment>
<dbReference type="PROSITE" id="PS50240">
    <property type="entry name" value="TRYPSIN_DOM"/>
    <property type="match status" value="1"/>
</dbReference>
<dbReference type="PANTHER" id="PTHR24252:SF7">
    <property type="entry name" value="HYALIN"/>
    <property type="match status" value="1"/>
</dbReference>
<dbReference type="EMBL" id="CAJVCH010013117">
    <property type="protein sequence ID" value="CAG7674172.1"/>
    <property type="molecule type" value="Genomic_DNA"/>
</dbReference>